<feature type="transmembrane region" description="Helical" evidence="1">
    <location>
        <begin position="125"/>
        <end position="158"/>
    </location>
</feature>
<feature type="transmembrane region" description="Helical" evidence="1">
    <location>
        <begin position="92"/>
        <end position="118"/>
    </location>
</feature>
<keyword evidence="1" id="KW-1133">Transmembrane helix</keyword>
<dbReference type="OrthoDB" id="1925129at2759"/>
<keyword evidence="1" id="KW-0472">Membrane</keyword>
<organism evidence="2 3">
    <name type="scientific">Ceratopteris richardii</name>
    <name type="common">Triangle waterfern</name>
    <dbReference type="NCBI Taxonomy" id="49495"/>
    <lineage>
        <taxon>Eukaryota</taxon>
        <taxon>Viridiplantae</taxon>
        <taxon>Streptophyta</taxon>
        <taxon>Embryophyta</taxon>
        <taxon>Tracheophyta</taxon>
        <taxon>Polypodiopsida</taxon>
        <taxon>Polypodiidae</taxon>
        <taxon>Polypodiales</taxon>
        <taxon>Pteridineae</taxon>
        <taxon>Pteridaceae</taxon>
        <taxon>Parkerioideae</taxon>
        <taxon>Ceratopteris</taxon>
    </lineage>
</organism>
<proteinExistence type="predicted"/>
<name>A0A8T2TJ84_CERRI</name>
<reference evidence="2" key="1">
    <citation type="submission" date="2021-08" db="EMBL/GenBank/DDBJ databases">
        <title>WGS assembly of Ceratopteris richardii.</title>
        <authorList>
            <person name="Marchant D.B."/>
            <person name="Chen G."/>
            <person name="Jenkins J."/>
            <person name="Shu S."/>
            <person name="Leebens-Mack J."/>
            <person name="Grimwood J."/>
            <person name="Schmutz J."/>
            <person name="Soltis P."/>
            <person name="Soltis D."/>
            <person name="Chen Z.-H."/>
        </authorList>
    </citation>
    <scope>NUCLEOTIDE SEQUENCE</scope>
    <source>
        <strain evidence="2">Whitten #5841</strain>
        <tissue evidence="2">Leaf</tissue>
    </source>
</reference>
<dbReference type="Proteomes" id="UP000825935">
    <property type="component" value="Chromosome 12"/>
</dbReference>
<dbReference type="EMBL" id="CM035417">
    <property type="protein sequence ID" value="KAH7422570.1"/>
    <property type="molecule type" value="Genomic_DNA"/>
</dbReference>
<sequence>MVGLHSVHKGESAKLHEVLEDVVKGVGDVTKGVFHFHKHGEHEVEEHKNSSLAFFHRTWGSFTENSPQLKEAVRHTSAEISQWMHEGGPWRAFLVTTVGSVLLLGAAGLSAFMLFFLIATVNAVVLAFLGSVASVGAFAMAFFVSLIFIYSGAILVAAMSISTVTSLCICGALAVAGWIGVFWFILQGLKMTVEKLRGLCCFSVPPLTTVECRVAPTLTVESKVSEIECTRVCQTSNNNI</sequence>
<dbReference type="AlphaFoldDB" id="A0A8T2TJ84"/>
<gene>
    <name evidence="2" type="ORF">KP509_12G014800</name>
</gene>
<feature type="transmembrane region" description="Helical" evidence="1">
    <location>
        <begin position="164"/>
        <end position="186"/>
    </location>
</feature>
<keyword evidence="1" id="KW-0812">Transmembrane</keyword>
<dbReference type="PANTHER" id="PTHR35508">
    <property type="entry name" value="VOLTAGE-DEPENDENT L-TYPE CALCIUM CHANNEL SUBUNIT"/>
    <property type="match status" value="1"/>
</dbReference>
<dbReference type="OMA" id="LCLTGVY"/>
<protein>
    <recommendedName>
        <fullName evidence="4">Transmembrane protein</fullName>
    </recommendedName>
</protein>
<dbReference type="EMBL" id="CM035417">
    <property type="protein sequence ID" value="KAH7422568.1"/>
    <property type="molecule type" value="Genomic_DNA"/>
</dbReference>
<evidence type="ECO:0000313" key="2">
    <source>
        <dbReference type="EMBL" id="KAH7422568.1"/>
    </source>
</evidence>
<evidence type="ECO:0008006" key="4">
    <source>
        <dbReference type="Google" id="ProtNLM"/>
    </source>
</evidence>
<evidence type="ECO:0000313" key="3">
    <source>
        <dbReference type="Proteomes" id="UP000825935"/>
    </source>
</evidence>
<accession>A0A8T2TJ84</accession>
<evidence type="ECO:0000256" key="1">
    <source>
        <dbReference type="SAM" id="Phobius"/>
    </source>
</evidence>
<comment type="caution">
    <text evidence="2">The sequence shown here is derived from an EMBL/GenBank/DDBJ whole genome shotgun (WGS) entry which is preliminary data.</text>
</comment>
<keyword evidence="3" id="KW-1185">Reference proteome</keyword>
<dbReference type="PANTHER" id="PTHR35508:SF1">
    <property type="entry name" value="VOLTAGE-DEPENDENT L-TYPE CALCIUM CHANNEL SUBUNIT"/>
    <property type="match status" value="1"/>
</dbReference>